<evidence type="ECO:0000256" key="1">
    <source>
        <dbReference type="ARBA" id="ARBA00004141"/>
    </source>
</evidence>
<protein>
    <submittedName>
        <fullName evidence="7">RDD family protein</fullName>
    </submittedName>
</protein>
<comment type="subcellular location">
    <subcellularLocation>
        <location evidence="1">Membrane</location>
        <topology evidence="1">Multi-pass membrane protein</topology>
    </subcellularLocation>
</comment>
<keyword evidence="8" id="KW-1185">Reference proteome</keyword>
<evidence type="ECO:0000256" key="3">
    <source>
        <dbReference type="ARBA" id="ARBA00022989"/>
    </source>
</evidence>
<evidence type="ECO:0000256" key="5">
    <source>
        <dbReference type="SAM" id="Phobius"/>
    </source>
</evidence>
<reference evidence="8" key="1">
    <citation type="journal article" date="2019" name="Int. J. Syst. Evol. Microbiol.">
        <title>The Global Catalogue of Microorganisms (GCM) 10K type strain sequencing project: providing services to taxonomists for standard genome sequencing and annotation.</title>
        <authorList>
            <consortium name="The Broad Institute Genomics Platform"/>
            <consortium name="The Broad Institute Genome Sequencing Center for Infectious Disease"/>
            <person name="Wu L."/>
            <person name="Ma J."/>
        </authorList>
    </citation>
    <scope>NUCLEOTIDE SEQUENCE [LARGE SCALE GENOMIC DNA]</scope>
    <source>
        <strain evidence="8">JCM 17458</strain>
    </source>
</reference>
<evidence type="ECO:0000259" key="6">
    <source>
        <dbReference type="Pfam" id="PF06271"/>
    </source>
</evidence>
<dbReference type="PANTHER" id="PTHR38480:SF1">
    <property type="entry name" value="SLR0254 PROTEIN"/>
    <property type="match status" value="1"/>
</dbReference>
<dbReference type="EMBL" id="BAABAZ010000008">
    <property type="protein sequence ID" value="GAA4285127.1"/>
    <property type="molecule type" value="Genomic_DNA"/>
</dbReference>
<organism evidence="7 8">
    <name type="scientific">Brevibacterium daeguense</name>
    <dbReference type="NCBI Taxonomy" id="909936"/>
    <lineage>
        <taxon>Bacteria</taxon>
        <taxon>Bacillati</taxon>
        <taxon>Actinomycetota</taxon>
        <taxon>Actinomycetes</taxon>
        <taxon>Micrococcales</taxon>
        <taxon>Brevibacteriaceae</taxon>
        <taxon>Brevibacterium</taxon>
    </lineage>
</organism>
<keyword evidence="3 5" id="KW-1133">Transmembrane helix</keyword>
<dbReference type="Pfam" id="PF06271">
    <property type="entry name" value="RDD"/>
    <property type="match status" value="1"/>
</dbReference>
<evidence type="ECO:0000313" key="8">
    <source>
        <dbReference type="Proteomes" id="UP001501586"/>
    </source>
</evidence>
<dbReference type="Proteomes" id="UP001501586">
    <property type="component" value="Unassembled WGS sequence"/>
</dbReference>
<evidence type="ECO:0000256" key="2">
    <source>
        <dbReference type="ARBA" id="ARBA00022692"/>
    </source>
</evidence>
<feature type="transmembrane region" description="Helical" evidence="5">
    <location>
        <begin position="75"/>
        <end position="95"/>
    </location>
</feature>
<feature type="transmembrane region" description="Helical" evidence="5">
    <location>
        <begin position="44"/>
        <end position="63"/>
    </location>
</feature>
<keyword evidence="2 5" id="KW-0812">Transmembrane</keyword>
<dbReference type="InterPro" id="IPR010432">
    <property type="entry name" value="RDD"/>
</dbReference>
<dbReference type="PANTHER" id="PTHR38480">
    <property type="entry name" value="SLR0254 PROTEIN"/>
    <property type="match status" value="1"/>
</dbReference>
<name>A0ABP8EMW8_9MICO</name>
<sequence>MRGTGRRVCHDGPVSTSIVTGEAVVLDIRAASLAARAVSCAIDAIVYVTGYVGIFIAAAWALYRLNFIDILLARAALILLTVLTLVLVPCTIEVLTRGRSLGKLVCGLRIVREDGGAIAFRHAFLRALLWQFEVLATGGGVAAFVGLLSPQSKRLGDYLAGTLAVNERAAIPRPASIGVPRHLVPWISRADVSALPSGLHYRIVQFLTTASQRAPESRLERAIELAEEVNPYVAPAPPEGTHPEDFLAAIVGHLRWEHSRRIARAARTTAQFRSRVGALPHGLRL</sequence>
<evidence type="ECO:0000256" key="4">
    <source>
        <dbReference type="ARBA" id="ARBA00023136"/>
    </source>
</evidence>
<gene>
    <name evidence="7" type="ORF">GCM10022261_26580</name>
</gene>
<proteinExistence type="predicted"/>
<feature type="transmembrane region" description="Helical" evidence="5">
    <location>
        <begin position="128"/>
        <end position="148"/>
    </location>
</feature>
<comment type="caution">
    <text evidence="7">The sequence shown here is derived from an EMBL/GenBank/DDBJ whole genome shotgun (WGS) entry which is preliminary data.</text>
</comment>
<keyword evidence="4 5" id="KW-0472">Membrane</keyword>
<feature type="domain" description="RDD" evidence="6">
    <location>
        <begin position="31"/>
        <end position="161"/>
    </location>
</feature>
<evidence type="ECO:0000313" key="7">
    <source>
        <dbReference type="EMBL" id="GAA4285127.1"/>
    </source>
</evidence>
<accession>A0ABP8EMW8</accession>